<dbReference type="EMBL" id="JAOPHQ010006753">
    <property type="protein sequence ID" value="KAK0130540.1"/>
    <property type="molecule type" value="Genomic_DNA"/>
</dbReference>
<sequence length="89" mass="10301">MNEVDHLLEHRFETLSLEEKFEVKRLGPHHPRDIGISQTAGENIRAFNVEWFAKNKWLTASIQKKALFCFPCLVAVVEKLLGRGRDARI</sequence>
<organism evidence="1 2">
    <name type="scientific">Merluccius polli</name>
    <name type="common">Benguela hake</name>
    <name type="synonym">Merluccius cadenati</name>
    <dbReference type="NCBI Taxonomy" id="89951"/>
    <lineage>
        <taxon>Eukaryota</taxon>
        <taxon>Metazoa</taxon>
        <taxon>Chordata</taxon>
        <taxon>Craniata</taxon>
        <taxon>Vertebrata</taxon>
        <taxon>Euteleostomi</taxon>
        <taxon>Actinopterygii</taxon>
        <taxon>Neopterygii</taxon>
        <taxon>Teleostei</taxon>
        <taxon>Neoteleostei</taxon>
        <taxon>Acanthomorphata</taxon>
        <taxon>Zeiogadaria</taxon>
        <taxon>Gadariae</taxon>
        <taxon>Gadiformes</taxon>
        <taxon>Gadoidei</taxon>
        <taxon>Merlucciidae</taxon>
        <taxon>Merluccius</taxon>
    </lineage>
</organism>
<dbReference type="Proteomes" id="UP001174136">
    <property type="component" value="Unassembled WGS sequence"/>
</dbReference>
<gene>
    <name evidence="1" type="ORF">N1851_035232</name>
</gene>
<evidence type="ECO:0000313" key="2">
    <source>
        <dbReference type="Proteomes" id="UP001174136"/>
    </source>
</evidence>
<comment type="caution">
    <text evidence="1">The sequence shown here is derived from an EMBL/GenBank/DDBJ whole genome shotgun (WGS) entry which is preliminary data.</text>
</comment>
<name>A0AA47LYY4_MERPO</name>
<protein>
    <submittedName>
        <fullName evidence="1">Uncharacterized protein</fullName>
    </submittedName>
</protein>
<dbReference type="AlphaFoldDB" id="A0AA47LYY4"/>
<proteinExistence type="predicted"/>
<accession>A0AA47LYY4</accession>
<evidence type="ECO:0000313" key="1">
    <source>
        <dbReference type="EMBL" id="KAK0130540.1"/>
    </source>
</evidence>
<keyword evidence="2" id="KW-1185">Reference proteome</keyword>
<reference evidence="1" key="1">
    <citation type="journal article" date="2023" name="Front. Mar. Sci.">
        <title>A new Merluccius polli reference genome to investigate the effects of global change in West African waters.</title>
        <authorList>
            <person name="Mateo J.L."/>
            <person name="Blanco-Fernandez C."/>
            <person name="Garcia-Vazquez E."/>
            <person name="Machado-Schiaffino G."/>
        </authorList>
    </citation>
    <scope>NUCLEOTIDE SEQUENCE</scope>
    <source>
        <strain evidence="1">C29</strain>
        <tissue evidence="1">Fin</tissue>
    </source>
</reference>